<dbReference type="SMART" id="SM00797">
    <property type="entry name" value="AHS2"/>
    <property type="match status" value="1"/>
</dbReference>
<gene>
    <name evidence="6" type="ORF">EZ437_20250</name>
</gene>
<keyword evidence="1" id="KW-0547">Nucleotide-binding</keyword>
<dbReference type="Pfam" id="PF02626">
    <property type="entry name" value="CT_A_B"/>
    <property type="match status" value="1"/>
</dbReference>
<dbReference type="GO" id="GO:0005524">
    <property type="term" value="F:ATP binding"/>
    <property type="evidence" value="ECO:0007669"/>
    <property type="project" value="UniProtKB-KW"/>
</dbReference>
<dbReference type="AlphaFoldDB" id="A0A4R0NAW7"/>
<dbReference type="PANTHER" id="PTHR43309">
    <property type="entry name" value="5-OXOPROLINASE SUBUNIT C"/>
    <property type="match status" value="1"/>
</dbReference>
<dbReference type="NCBIfam" id="TIGR00724">
    <property type="entry name" value="urea_amlyse_rel"/>
    <property type="match status" value="1"/>
</dbReference>
<dbReference type="RefSeq" id="WP_131597955.1">
    <property type="nucleotide sequence ID" value="NZ_SJSL01000009.1"/>
</dbReference>
<feature type="coiled-coil region" evidence="4">
    <location>
        <begin position="284"/>
        <end position="311"/>
    </location>
</feature>
<evidence type="ECO:0000256" key="3">
    <source>
        <dbReference type="ARBA" id="ARBA00022840"/>
    </source>
</evidence>
<comment type="caution">
    <text evidence="6">The sequence shown here is derived from an EMBL/GenBank/DDBJ whole genome shotgun (WGS) entry which is preliminary data.</text>
</comment>
<keyword evidence="3" id="KW-0067">ATP-binding</keyword>
<dbReference type="PANTHER" id="PTHR43309:SF5">
    <property type="entry name" value="5-OXOPROLINASE SUBUNIT C"/>
    <property type="match status" value="1"/>
</dbReference>
<dbReference type="Gene3D" id="2.40.100.10">
    <property type="entry name" value="Cyclophilin-like"/>
    <property type="match status" value="1"/>
</dbReference>
<dbReference type="InterPro" id="IPR052708">
    <property type="entry name" value="PxpC"/>
</dbReference>
<keyword evidence="6" id="KW-0808">Transferase</keyword>
<keyword evidence="2" id="KW-0378">Hydrolase</keyword>
<feature type="domain" description="Carboxyltransferase" evidence="5">
    <location>
        <begin position="24"/>
        <end position="304"/>
    </location>
</feature>
<dbReference type="OrthoDB" id="9782422at2"/>
<evidence type="ECO:0000313" key="7">
    <source>
        <dbReference type="Proteomes" id="UP000293347"/>
    </source>
</evidence>
<dbReference type="Proteomes" id="UP000293347">
    <property type="component" value="Unassembled WGS sequence"/>
</dbReference>
<dbReference type="EMBL" id="SJSL01000009">
    <property type="protein sequence ID" value="TCC97421.1"/>
    <property type="molecule type" value="Genomic_DNA"/>
</dbReference>
<organism evidence="6 7">
    <name type="scientific">Pedobacter psychroterrae</name>
    <dbReference type="NCBI Taxonomy" id="2530453"/>
    <lineage>
        <taxon>Bacteria</taxon>
        <taxon>Pseudomonadati</taxon>
        <taxon>Bacteroidota</taxon>
        <taxon>Sphingobacteriia</taxon>
        <taxon>Sphingobacteriales</taxon>
        <taxon>Sphingobacteriaceae</taxon>
        <taxon>Pedobacter</taxon>
    </lineage>
</organism>
<sequence length="317" mass="34330">MGFKVVKAGMLSTIQDLGRYGYQKSGIIVSGAMDKLALRIGNLLLGNEEDEAGLEITLIGPVLLFEEAHLIILTGADLSPSIDGAPLTMWRPVHIPKGSLLTFGKPASGCRAYLSVAGGFKIKPVLGSCATYLQAGIGGWEGRALKPGDRIPFKQAYKANGKFNWTPDLKLYPRLDKQTIGVIAGPEFSLFTKDSIAAFFSQEFSISKDNNRMGYRLDGAGIHQTKTEEMLSSAVTFGTIQVPQQGKPIILMADSQTTGGYPRIAQVITAALSILAQKQTGSLIKFELITLAEAQKQLQQQEKQIQQLKHTISLKYG</sequence>
<dbReference type="GO" id="GO:0016740">
    <property type="term" value="F:transferase activity"/>
    <property type="evidence" value="ECO:0007669"/>
    <property type="project" value="UniProtKB-KW"/>
</dbReference>
<evidence type="ECO:0000256" key="2">
    <source>
        <dbReference type="ARBA" id="ARBA00022801"/>
    </source>
</evidence>
<dbReference type="InterPro" id="IPR003778">
    <property type="entry name" value="CT_A_B"/>
</dbReference>
<keyword evidence="4" id="KW-0175">Coiled coil</keyword>
<proteinExistence type="predicted"/>
<reference evidence="6 7" key="1">
    <citation type="submission" date="2019-02" db="EMBL/GenBank/DDBJ databases">
        <title>Pedobacter sp. RP-1-14 sp. nov., isolated from Arctic soil.</title>
        <authorList>
            <person name="Dahal R.H."/>
        </authorList>
    </citation>
    <scope>NUCLEOTIDE SEQUENCE [LARGE SCALE GENOMIC DNA]</scope>
    <source>
        <strain evidence="6 7">RP-1-14</strain>
    </source>
</reference>
<evidence type="ECO:0000313" key="6">
    <source>
        <dbReference type="EMBL" id="TCC97421.1"/>
    </source>
</evidence>
<accession>A0A4R0NAW7</accession>
<keyword evidence="7" id="KW-1185">Reference proteome</keyword>
<name>A0A4R0NAW7_9SPHI</name>
<dbReference type="SUPFAM" id="SSF50891">
    <property type="entry name" value="Cyclophilin-like"/>
    <property type="match status" value="1"/>
</dbReference>
<evidence type="ECO:0000256" key="1">
    <source>
        <dbReference type="ARBA" id="ARBA00022741"/>
    </source>
</evidence>
<dbReference type="InterPro" id="IPR029000">
    <property type="entry name" value="Cyclophilin-like_dom_sf"/>
</dbReference>
<evidence type="ECO:0000259" key="5">
    <source>
        <dbReference type="SMART" id="SM00797"/>
    </source>
</evidence>
<evidence type="ECO:0000256" key="4">
    <source>
        <dbReference type="SAM" id="Coils"/>
    </source>
</evidence>
<dbReference type="GO" id="GO:0016787">
    <property type="term" value="F:hydrolase activity"/>
    <property type="evidence" value="ECO:0007669"/>
    <property type="project" value="UniProtKB-KW"/>
</dbReference>
<protein>
    <submittedName>
        <fullName evidence="6">Biotin-dependent carboxyltransferase</fullName>
    </submittedName>
</protein>